<gene>
    <name evidence="2" type="ORF">NX772_01960</name>
</gene>
<evidence type="ECO:0000313" key="3">
    <source>
        <dbReference type="Proteomes" id="UP001058364"/>
    </source>
</evidence>
<organism evidence="2 3">
    <name type="scientific">Mesomycoplasma molare</name>
    <dbReference type="NCBI Taxonomy" id="171288"/>
    <lineage>
        <taxon>Bacteria</taxon>
        <taxon>Bacillati</taxon>
        <taxon>Mycoplasmatota</taxon>
        <taxon>Mycoplasmoidales</taxon>
        <taxon>Metamycoplasmataceae</taxon>
        <taxon>Mesomycoplasma</taxon>
    </lineage>
</organism>
<feature type="region of interest" description="Disordered" evidence="1">
    <location>
        <begin position="215"/>
        <end position="254"/>
    </location>
</feature>
<dbReference type="PROSITE" id="PS51257">
    <property type="entry name" value="PROKAR_LIPOPROTEIN"/>
    <property type="match status" value="1"/>
</dbReference>
<reference evidence="2" key="1">
    <citation type="submission" date="2022-08" db="EMBL/GenBank/DDBJ databases">
        <title>Complete genome sequence of Mycoplasma molare type strain H 542.</title>
        <authorList>
            <person name="Spergser J."/>
        </authorList>
    </citation>
    <scope>NUCLEOTIDE SEQUENCE</scope>
    <source>
        <strain evidence="2">H 542</strain>
    </source>
</reference>
<feature type="region of interest" description="Disordered" evidence="1">
    <location>
        <begin position="66"/>
        <end position="112"/>
    </location>
</feature>
<sequence length="368" mass="42225">MKKKYKKIFFSFSTVILPSFFVISCEKNQLNDENLFNEKIDFSKIIGKNNSIIINENVNLEKEKTKIETEEKENEKEINKDNNTSNNVPGNEINDKKEDAIEKNDADSSSSVNNSTLVLDNAQLFFDDDLESFSLEVRTNKENLDFREAQKFYFTYKLYNVEGSEEEIIRKPSSFDSDKSSKLILFIENEKNFKKLKIQSVEYLKDQLDISNINQELSFPNKEPKETIDGEMNSGNHSEGDESLDSNTSTTGEDSDAILSVSSISVEVDELLQNEATLSLRLNKEIEKESAQNIKIKLKKYINTTETEEVEIEYTINHPIKTNKTNLVSADLFDLEYNTKYEISSIKYDSNFITFPSSNAIFQTGAEE</sequence>
<name>A0ABY5TV77_9BACT</name>
<keyword evidence="3" id="KW-1185">Reference proteome</keyword>
<proteinExistence type="predicted"/>
<dbReference type="Proteomes" id="UP001058364">
    <property type="component" value="Chromosome"/>
</dbReference>
<accession>A0ABY5TV77</accession>
<evidence type="ECO:0000256" key="1">
    <source>
        <dbReference type="SAM" id="MobiDB-lite"/>
    </source>
</evidence>
<feature type="compositionally biased region" description="Basic and acidic residues" evidence="1">
    <location>
        <begin position="93"/>
        <end position="106"/>
    </location>
</feature>
<protein>
    <recommendedName>
        <fullName evidence="4">Lipoprotein</fullName>
    </recommendedName>
</protein>
<evidence type="ECO:0000313" key="2">
    <source>
        <dbReference type="EMBL" id="UWD34573.1"/>
    </source>
</evidence>
<dbReference type="RefSeq" id="WP_027123297.1">
    <property type="nucleotide sequence ID" value="NZ_CP103423.1"/>
</dbReference>
<evidence type="ECO:0008006" key="4">
    <source>
        <dbReference type="Google" id="ProtNLM"/>
    </source>
</evidence>
<feature type="compositionally biased region" description="Basic and acidic residues" evidence="1">
    <location>
        <begin position="66"/>
        <end position="80"/>
    </location>
</feature>
<dbReference type="EMBL" id="CP103423">
    <property type="protein sequence ID" value="UWD34573.1"/>
    <property type="molecule type" value="Genomic_DNA"/>
</dbReference>